<gene>
    <name evidence="1" type="ORF">O1611_g6703</name>
</gene>
<name>A0ACC2JHE3_9PEZI</name>
<accession>A0ACC2JHE3</accession>
<dbReference type="Proteomes" id="UP001153332">
    <property type="component" value="Unassembled WGS sequence"/>
</dbReference>
<dbReference type="EMBL" id="JAPUUL010001631">
    <property type="protein sequence ID" value="KAJ8126933.1"/>
    <property type="molecule type" value="Genomic_DNA"/>
</dbReference>
<evidence type="ECO:0000313" key="2">
    <source>
        <dbReference type="Proteomes" id="UP001153332"/>
    </source>
</evidence>
<comment type="caution">
    <text evidence="1">The sequence shown here is derived from an EMBL/GenBank/DDBJ whole genome shotgun (WGS) entry which is preliminary data.</text>
</comment>
<evidence type="ECO:0000313" key="1">
    <source>
        <dbReference type="EMBL" id="KAJ8126933.1"/>
    </source>
</evidence>
<protein>
    <submittedName>
        <fullName evidence="1">Uncharacterized protein</fullName>
    </submittedName>
</protein>
<organism evidence="1 2">
    <name type="scientific">Lasiodiplodia mahajangana</name>
    <dbReference type="NCBI Taxonomy" id="1108764"/>
    <lineage>
        <taxon>Eukaryota</taxon>
        <taxon>Fungi</taxon>
        <taxon>Dikarya</taxon>
        <taxon>Ascomycota</taxon>
        <taxon>Pezizomycotina</taxon>
        <taxon>Dothideomycetes</taxon>
        <taxon>Dothideomycetes incertae sedis</taxon>
        <taxon>Botryosphaeriales</taxon>
        <taxon>Botryosphaeriaceae</taxon>
        <taxon>Lasiodiplodia</taxon>
    </lineage>
</organism>
<keyword evidence="2" id="KW-1185">Reference proteome</keyword>
<reference evidence="1" key="1">
    <citation type="submission" date="2022-12" db="EMBL/GenBank/DDBJ databases">
        <title>Genome Sequence of Lasiodiplodia mahajangana.</title>
        <authorList>
            <person name="Buettner E."/>
        </authorList>
    </citation>
    <scope>NUCLEOTIDE SEQUENCE</scope>
    <source>
        <strain evidence="1">VT137</strain>
    </source>
</reference>
<sequence>MYSVLLREQNDAWSMQDKLCVRNESSDDFSSVYCIVVTPYARKAVHKMSYVGNAEIDAITPTPDKRLTTQIKRGSCRWSNAKLNKAQQPSPWG</sequence>
<proteinExistence type="predicted"/>